<evidence type="ECO:0000256" key="8">
    <source>
        <dbReference type="ARBA" id="ARBA00022824"/>
    </source>
</evidence>
<comment type="function">
    <text evidence="2">May be involved in the metabolism of insect hormones and in the breakdown of synthetic insecticides.</text>
</comment>
<evidence type="ECO:0000256" key="9">
    <source>
        <dbReference type="ARBA" id="ARBA00022848"/>
    </source>
</evidence>
<evidence type="ECO:0000313" key="16">
    <source>
        <dbReference type="EMBL" id="CAK1601225.1"/>
    </source>
</evidence>
<keyword evidence="13 15" id="KW-0472">Membrane</keyword>
<accession>A0AAV1M275</accession>
<dbReference type="SUPFAM" id="SSF48264">
    <property type="entry name" value="Cytochrome P450"/>
    <property type="match status" value="2"/>
</dbReference>
<name>A0AAV1M275_9NEOP</name>
<comment type="similarity">
    <text evidence="5">Belongs to the cytochrome P450 family.</text>
</comment>
<comment type="cofactor">
    <cofactor evidence="1 14">
        <name>heme</name>
        <dbReference type="ChEBI" id="CHEBI:30413"/>
    </cofactor>
</comment>
<evidence type="ECO:0000256" key="2">
    <source>
        <dbReference type="ARBA" id="ARBA00003690"/>
    </source>
</evidence>
<evidence type="ECO:0000256" key="6">
    <source>
        <dbReference type="ARBA" id="ARBA00022617"/>
    </source>
</evidence>
<dbReference type="EMBL" id="CAVLGL010000126">
    <property type="protein sequence ID" value="CAK1601225.1"/>
    <property type="molecule type" value="Genomic_DNA"/>
</dbReference>
<keyword evidence="15" id="KW-0812">Transmembrane</keyword>
<dbReference type="InterPro" id="IPR017972">
    <property type="entry name" value="Cyt_P450_CS"/>
</dbReference>
<keyword evidence="7 14" id="KW-0479">Metal-binding</keyword>
<dbReference type="InterPro" id="IPR050196">
    <property type="entry name" value="Cytochrome_P450_Monoox"/>
</dbReference>
<dbReference type="GO" id="GO:0005789">
    <property type="term" value="C:endoplasmic reticulum membrane"/>
    <property type="evidence" value="ECO:0007669"/>
    <property type="project" value="UniProtKB-SubCell"/>
</dbReference>
<proteinExistence type="inferred from homology"/>
<dbReference type="Gene3D" id="1.10.630.10">
    <property type="entry name" value="Cytochrome P450"/>
    <property type="match status" value="2"/>
</dbReference>
<evidence type="ECO:0000256" key="11">
    <source>
        <dbReference type="ARBA" id="ARBA00023004"/>
    </source>
</evidence>
<reference evidence="16 17" key="1">
    <citation type="submission" date="2023-11" db="EMBL/GenBank/DDBJ databases">
        <authorList>
            <person name="Hedman E."/>
            <person name="Englund M."/>
            <person name="Stromberg M."/>
            <person name="Nyberg Akerstrom W."/>
            <person name="Nylinder S."/>
            <person name="Jareborg N."/>
            <person name="Kallberg Y."/>
            <person name="Kronander E."/>
        </authorList>
    </citation>
    <scope>NUCLEOTIDE SEQUENCE [LARGE SCALE GENOMIC DNA]</scope>
</reference>
<dbReference type="InterPro" id="IPR002401">
    <property type="entry name" value="Cyt_P450_E_grp-I"/>
</dbReference>
<dbReference type="Pfam" id="PF00067">
    <property type="entry name" value="p450"/>
    <property type="match status" value="2"/>
</dbReference>
<dbReference type="CDD" id="cd20628">
    <property type="entry name" value="CYP4"/>
    <property type="match status" value="2"/>
</dbReference>
<dbReference type="GO" id="GO:0016705">
    <property type="term" value="F:oxidoreductase activity, acting on paired donors, with incorporation or reduction of molecular oxygen"/>
    <property type="evidence" value="ECO:0007669"/>
    <property type="project" value="InterPro"/>
</dbReference>
<keyword evidence="17" id="KW-1185">Reference proteome</keyword>
<dbReference type="PRINTS" id="PR00463">
    <property type="entry name" value="EP450I"/>
</dbReference>
<dbReference type="GO" id="GO:0005506">
    <property type="term" value="F:iron ion binding"/>
    <property type="evidence" value="ECO:0007669"/>
    <property type="project" value="InterPro"/>
</dbReference>
<dbReference type="PROSITE" id="PS00086">
    <property type="entry name" value="CYTOCHROME_P450"/>
    <property type="match status" value="2"/>
</dbReference>
<comment type="subcellular location">
    <subcellularLocation>
        <location evidence="4">Endoplasmic reticulum membrane</location>
        <topology evidence="4">Peripheral membrane protein</topology>
    </subcellularLocation>
    <subcellularLocation>
        <location evidence="3">Microsome membrane</location>
        <topology evidence="3">Peripheral membrane protein</topology>
    </subcellularLocation>
</comment>
<feature type="binding site" description="axial binding residue" evidence="14">
    <location>
        <position position="954"/>
    </location>
    <ligand>
        <name>heme</name>
        <dbReference type="ChEBI" id="CHEBI:30413"/>
    </ligand>
    <ligandPart>
        <name>Fe</name>
        <dbReference type="ChEBI" id="CHEBI:18248"/>
    </ligandPart>
</feature>
<dbReference type="InterPro" id="IPR001128">
    <property type="entry name" value="Cyt_P450"/>
</dbReference>
<dbReference type="FunFam" id="1.10.630.10:FF:000035">
    <property type="entry name" value="CYtochrome P450 family"/>
    <property type="match status" value="2"/>
</dbReference>
<comment type="caution">
    <text evidence="16">The sequence shown here is derived from an EMBL/GenBank/DDBJ whole genome shotgun (WGS) entry which is preliminary data.</text>
</comment>
<evidence type="ECO:0000256" key="7">
    <source>
        <dbReference type="ARBA" id="ARBA00022723"/>
    </source>
</evidence>
<dbReference type="AlphaFoldDB" id="A0AAV1M275"/>
<evidence type="ECO:0000256" key="1">
    <source>
        <dbReference type="ARBA" id="ARBA00001971"/>
    </source>
</evidence>
<evidence type="ECO:0000256" key="5">
    <source>
        <dbReference type="ARBA" id="ARBA00010617"/>
    </source>
</evidence>
<evidence type="ECO:0008006" key="18">
    <source>
        <dbReference type="Google" id="ProtNLM"/>
    </source>
</evidence>
<evidence type="ECO:0000313" key="17">
    <source>
        <dbReference type="Proteomes" id="UP001314205"/>
    </source>
</evidence>
<keyword evidence="6 14" id="KW-0349">Heme</keyword>
<keyword evidence="9" id="KW-0492">Microsome</keyword>
<protein>
    <recommendedName>
        <fullName evidence="18">Cytochrome P450</fullName>
    </recommendedName>
</protein>
<evidence type="ECO:0000256" key="3">
    <source>
        <dbReference type="ARBA" id="ARBA00004174"/>
    </source>
</evidence>
<dbReference type="PANTHER" id="PTHR24291:SF189">
    <property type="entry name" value="CYTOCHROME P450 4C3-RELATED"/>
    <property type="match status" value="1"/>
</dbReference>
<sequence length="1009" mass="117768">MALTLAVIIALITIFAFYCRLRYDHAGRLLSRIPGPRGWPFLGNALTILVSSEQMLLLPRSIYRMCGNISKLEAFGVRVVNEHSADDVEILFSTTRFNRKQDPYTFLKPWLREGLLISNGEKWQQRRKLLTKAFHCDFLKTYVPTFNKQTEHLLSKIQCEVGNDQTEILPLISKTTLKIMCQTSMGTSMDEAKLSIVNKYFEALNVLGSILAYRYARIWLHLDLIFKFTKIFIIQNKSIKILHEFTKQIIQERKIDLKNNTTNEFNNQNEVYGRRRLEFLDILIQNEKEGKIDLEGIREEVDTFMFEGHDTTAMALSFMIMRIANELEIQNQLVEEIINIFGVSQRAPTVEDLNNMKYLECCIKESLRLYPSVPFMSSFTTEDVTLSGYTVPAGTYCNIHVYDIHRRKDYYPESEKFIPERFLPETTKTRHPYAYIPFSAGSRNCIGQKFAILEMKTLMSGLIRRFRLEPVTKPEDLIFKADIVLRTSNPLYTSVFIWTCVCENRTDAMALTLAVTIVLITIFAFYCRLRYGHAGRLLSRIPGPRGWPLLGNALTILVSSEEMFLLPRSFYRMYGDISKLEAFGVRVVNIHSADDVEILFSTTRFNRKQDPYTFLRPWLREGLLISNGEKWHQRRKLLTKAFHFDFLKTYVPIFNKQTEHLLSKIQCEVGNDQTEILPLISKTTLKIMCQTSMGTSMDEAKLSIANKYFEALNMLGSIIAYRYARIWLHLDLIFKFTKTFMIQNKSIRILHEFTKQIIQERKIYLKNKITNQFNTENEVYGLKGRQEFLDILIQNEKEGKIDFEGIREEVDTFMFEGHDTTAMALSFMIMRIANEPEIQNQLVEEMINIFGESQRAPTVEDLNNMKYLECCIKESLRLYPSVPFMSRFTTEDVTLSGYTVPAGTYCNIHVYDIHRRNDYYPEPEKFIPERFLPETTKTRHPYAYIPFSAGPRNCIGQKFAMLEMKTVMSGLIRRFRLEPVTKPEDLIFKADIVLRTSNPLYVRFRTRQY</sequence>
<dbReference type="InterPro" id="IPR036396">
    <property type="entry name" value="Cyt_P450_sf"/>
</dbReference>
<keyword evidence="12" id="KW-0503">Monooxygenase</keyword>
<gene>
    <name evidence="16" type="ORF">PARMNEM_LOCUS19889</name>
</gene>
<organism evidence="16 17">
    <name type="scientific">Parnassius mnemosyne</name>
    <name type="common">clouded apollo</name>
    <dbReference type="NCBI Taxonomy" id="213953"/>
    <lineage>
        <taxon>Eukaryota</taxon>
        <taxon>Metazoa</taxon>
        <taxon>Ecdysozoa</taxon>
        <taxon>Arthropoda</taxon>
        <taxon>Hexapoda</taxon>
        <taxon>Insecta</taxon>
        <taxon>Pterygota</taxon>
        <taxon>Neoptera</taxon>
        <taxon>Endopterygota</taxon>
        <taxon>Lepidoptera</taxon>
        <taxon>Glossata</taxon>
        <taxon>Ditrysia</taxon>
        <taxon>Papilionoidea</taxon>
        <taxon>Papilionidae</taxon>
        <taxon>Parnassiinae</taxon>
        <taxon>Parnassini</taxon>
        <taxon>Parnassius</taxon>
        <taxon>Driopa</taxon>
    </lineage>
</organism>
<keyword evidence="10" id="KW-0560">Oxidoreductase</keyword>
<dbReference type="PRINTS" id="PR00385">
    <property type="entry name" value="P450"/>
</dbReference>
<keyword evidence="11 14" id="KW-0408">Iron</keyword>
<dbReference type="PANTHER" id="PTHR24291">
    <property type="entry name" value="CYTOCHROME P450 FAMILY 4"/>
    <property type="match status" value="1"/>
</dbReference>
<feature type="transmembrane region" description="Helical" evidence="15">
    <location>
        <begin position="508"/>
        <end position="527"/>
    </location>
</feature>
<keyword evidence="15" id="KW-1133">Transmembrane helix</keyword>
<evidence type="ECO:0000256" key="15">
    <source>
        <dbReference type="SAM" id="Phobius"/>
    </source>
</evidence>
<dbReference type="GO" id="GO:0004497">
    <property type="term" value="F:monooxygenase activity"/>
    <property type="evidence" value="ECO:0007669"/>
    <property type="project" value="UniProtKB-KW"/>
</dbReference>
<evidence type="ECO:0000256" key="13">
    <source>
        <dbReference type="ARBA" id="ARBA00023136"/>
    </source>
</evidence>
<dbReference type="Proteomes" id="UP001314205">
    <property type="component" value="Unassembled WGS sequence"/>
</dbReference>
<evidence type="ECO:0000256" key="10">
    <source>
        <dbReference type="ARBA" id="ARBA00023002"/>
    </source>
</evidence>
<keyword evidence="8" id="KW-0256">Endoplasmic reticulum</keyword>
<evidence type="ECO:0000256" key="14">
    <source>
        <dbReference type="PIRSR" id="PIRSR602401-1"/>
    </source>
</evidence>
<dbReference type="GO" id="GO:0020037">
    <property type="term" value="F:heme binding"/>
    <property type="evidence" value="ECO:0007669"/>
    <property type="project" value="InterPro"/>
</dbReference>
<evidence type="ECO:0000256" key="4">
    <source>
        <dbReference type="ARBA" id="ARBA00004406"/>
    </source>
</evidence>
<evidence type="ECO:0000256" key="12">
    <source>
        <dbReference type="ARBA" id="ARBA00023033"/>
    </source>
</evidence>